<feature type="transmembrane region" description="Helical" evidence="1">
    <location>
        <begin position="218"/>
        <end position="237"/>
    </location>
</feature>
<dbReference type="KEGG" id="lpi:LBPG_01620"/>
<evidence type="ECO:0000313" key="2">
    <source>
        <dbReference type="EMBL" id="EEQ66171.1"/>
    </source>
</evidence>
<feature type="transmembrane region" description="Helical" evidence="1">
    <location>
        <begin position="661"/>
        <end position="683"/>
    </location>
</feature>
<proteinExistence type="predicted"/>
<protein>
    <recommendedName>
        <fullName evidence="4">Bacteriocin-associated integral membrane protein</fullName>
    </recommendedName>
</protein>
<feature type="transmembrane region" description="Helical" evidence="1">
    <location>
        <begin position="258"/>
        <end position="279"/>
    </location>
</feature>
<dbReference type="GeneID" id="57088820"/>
<organism evidence="2 3">
    <name type="scientific">Lacticaseibacillus paracasei subsp. paracasei 8700:2</name>
    <dbReference type="NCBI Taxonomy" id="537973"/>
    <lineage>
        <taxon>Bacteria</taxon>
        <taxon>Bacillati</taxon>
        <taxon>Bacillota</taxon>
        <taxon>Bacilli</taxon>
        <taxon>Lactobacillales</taxon>
        <taxon>Lactobacillaceae</taxon>
        <taxon>Lacticaseibacillus</taxon>
    </lineage>
</organism>
<feature type="transmembrane region" description="Helical" evidence="1">
    <location>
        <begin position="635"/>
        <end position="655"/>
    </location>
</feature>
<reference evidence="2 3" key="1">
    <citation type="submission" date="2010-12" db="EMBL/GenBank/DDBJ databases">
        <title>The Genome Sequence of Lactobacillus paracasei subsp. paracasei strain 8700:2.</title>
        <authorList>
            <consortium name="The Broad Institute Genome Sequencing Platform"/>
            <person name="Ward D."/>
            <person name="Earl A."/>
            <person name="Feldgarden M."/>
            <person name="Young S.K."/>
            <person name="Gargeya S."/>
            <person name="Zeng Q."/>
            <person name="Alvarado L."/>
            <person name="Berlin A."/>
            <person name="Bochicchio J."/>
            <person name="Chapman S.B."/>
            <person name="Chen Z."/>
            <person name="Freedman E."/>
            <person name="Gellesch M."/>
            <person name="Goldberg J."/>
            <person name="Griggs A."/>
            <person name="Gujja S."/>
            <person name="Heilman E."/>
            <person name="Heiman D."/>
            <person name="Howarth C."/>
            <person name="Mehta T."/>
            <person name="Neiman D."/>
            <person name="Pearson M."/>
            <person name="Roberts A."/>
            <person name="Saif S."/>
            <person name="Shea T."/>
            <person name="Shenoy N."/>
            <person name="Sisk P."/>
            <person name="Stolte C."/>
            <person name="Sykes S."/>
            <person name="White J."/>
            <person name="Yandava C."/>
            <person name="Saulnier D."/>
            <person name="Haas B."/>
            <person name="Nusbaum C."/>
            <person name="Birren B."/>
        </authorList>
    </citation>
    <scope>NUCLEOTIDE SEQUENCE [LARGE SCALE GENOMIC DNA]</scope>
    <source>
        <strain evidence="2 3">8700:2</strain>
    </source>
</reference>
<dbReference type="RefSeq" id="WP_003562616.1">
    <property type="nucleotide sequence ID" value="NC_022112.1"/>
</dbReference>
<evidence type="ECO:0008006" key="4">
    <source>
        <dbReference type="Google" id="ProtNLM"/>
    </source>
</evidence>
<dbReference type="AlphaFoldDB" id="A0A826I0G5"/>
<keyword evidence="1" id="KW-1133">Transmembrane helix</keyword>
<accession>A0A826I0G5</accession>
<name>A0A826I0G5_LACPA</name>
<evidence type="ECO:0000256" key="1">
    <source>
        <dbReference type="SAM" id="Phobius"/>
    </source>
</evidence>
<evidence type="ECO:0000313" key="3">
    <source>
        <dbReference type="Proteomes" id="UP000015927"/>
    </source>
</evidence>
<feature type="transmembrane region" description="Helical" evidence="1">
    <location>
        <begin position="285"/>
        <end position="310"/>
    </location>
</feature>
<dbReference type="Proteomes" id="UP000015927">
    <property type="component" value="Chromosome"/>
</dbReference>
<feature type="transmembrane region" description="Helical" evidence="1">
    <location>
        <begin position="331"/>
        <end position="352"/>
    </location>
</feature>
<keyword evidence="1" id="KW-0472">Membrane</keyword>
<sequence length="694" mass="78642">MFKKFLKIALLFTIIVVTSTWLVYLTEKQNTTMIRQLSNLDGDYRSLDLPIQPTNDEDYRQVIQAISETGAELKLPFLKQTWYQGHGNGKQPVNYQDGVNDLVFESSHLATSPLAQRFNMRFRTGKIYTTKTNSHAEHLKKYGNLDITIKDLVLDKPPTTSEGDFFIETRNSKELTKFQQRLCEKLNERLHTNFSHTDFKESHAPLIIDSQLLDIQQIALSLSIFLLILIIVGVLSLSYEIGVLRYLGYDACSTTIHLIGPQIFWGNLAALTLGLFLLRMNYPQLIWPAFIAVIIIFLLEALFAYIVIYITYQLPVSRILVKRTFSKRTFLCLYVFKGILLSLILVTMLPLGDVAYQSFKLSATRERSALKDYAVFFPTSIGYNQRTLVDPQQTSEIDQKMIYPKIDQNGGLFIDTGAVGQPIAMQYQQVSVNENYLKFNPIYTVKGERFKSPQDWSGPVVLLPQQNSKLKRAIDTYYTKDLRSKKPLTVLIKNNQQLIDESGQKLKTFAYIHVCTKEAAQEPRNIFTGDAKDPLKVALHGATVSQVYKQYLPLLTKYNLTDNYPQLVRASDIDYHVLQQTLGNITAGIVTIITGSIAFLLLTISTAYLYFSIFGRTFAIKQTLGMSMLKSSHTFWLLWLTIAGLSAIALLGLGNGFNPPAFALFIIAIIADFLISFASVTVFSKRAIKGHLYD</sequence>
<feature type="transmembrane region" description="Helical" evidence="1">
    <location>
        <begin position="589"/>
        <end position="614"/>
    </location>
</feature>
<keyword evidence="1" id="KW-0812">Transmembrane</keyword>
<dbReference type="EMBL" id="CP002391">
    <property type="protein sequence ID" value="EEQ66171.1"/>
    <property type="molecule type" value="Genomic_DNA"/>
</dbReference>
<gene>
    <name evidence="2" type="ORF">LBPG_01620</name>
</gene>